<gene>
    <name evidence="1" type="ORF">VFH_V140160</name>
</gene>
<protein>
    <submittedName>
        <fullName evidence="1">Uncharacterized protein</fullName>
    </submittedName>
</protein>
<evidence type="ECO:0000313" key="1">
    <source>
        <dbReference type="EMBL" id="CAI8614648.1"/>
    </source>
</evidence>
<dbReference type="AlphaFoldDB" id="A0AAV1AXQ9"/>
<dbReference type="EMBL" id="OX451740">
    <property type="protein sequence ID" value="CAI8614648.1"/>
    <property type="molecule type" value="Genomic_DNA"/>
</dbReference>
<evidence type="ECO:0000313" key="2">
    <source>
        <dbReference type="Proteomes" id="UP001157006"/>
    </source>
</evidence>
<organism evidence="1 2">
    <name type="scientific">Vicia faba</name>
    <name type="common">Broad bean</name>
    <name type="synonym">Faba vulgaris</name>
    <dbReference type="NCBI Taxonomy" id="3906"/>
    <lineage>
        <taxon>Eukaryota</taxon>
        <taxon>Viridiplantae</taxon>
        <taxon>Streptophyta</taxon>
        <taxon>Embryophyta</taxon>
        <taxon>Tracheophyta</taxon>
        <taxon>Spermatophyta</taxon>
        <taxon>Magnoliopsida</taxon>
        <taxon>eudicotyledons</taxon>
        <taxon>Gunneridae</taxon>
        <taxon>Pentapetalae</taxon>
        <taxon>rosids</taxon>
        <taxon>fabids</taxon>
        <taxon>Fabales</taxon>
        <taxon>Fabaceae</taxon>
        <taxon>Papilionoideae</taxon>
        <taxon>50 kb inversion clade</taxon>
        <taxon>NPAAA clade</taxon>
        <taxon>Hologalegina</taxon>
        <taxon>IRL clade</taxon>
        <taxon>Fabeae</taxon>
        <taxon>Vicia</taxon>
    </lineage>
</organism>
<accession>A0AAV1AXQ9</accession>
<reference evidence="1 2" key="1">
    <citation type="submission" date="2023-01" db="EMBL/GenBank/DDBJ databases">
        <authorList>
            <person name="Kreplak J."/>
        </authorList>
    </citation>
    <scope>NUCLEOTIDE SEQUENCE [LARGE SCALE GENOMIC DNA]</scope>
</reference>
<sequence>MLPLLCAVNITNTALNLFPILICNTAPPRSSPSGRDSFPRSSLLRLALTRFISRVSIFMFHLQNKPSSKHRIPWIHGSDLYLREIWRFFDSVLLLILIRDLDVLVMIVVEALLLIQVVGDEDKDEMLMMMIEARCRKIDMLVV</sequence>
<name>A0AAV1AXQ9_VICFA</name>
<keyword evidence="2" id="KW-1185">Reference proteome</keyword>
<dbReference type="Proteomes" id="UP001157006">
    <property type="component" value="Chromosome 5"/>
</dbReference>
<proteinExistence type="predicted"/>